<dbReference type="InterPro" id="IPR016032">
    <property type="entry name" value="Sig_transdc_resp-reg_C-effctor"/>
</dbReference>
<dbReference type="SUPFAM" id="SSF52540">
    <property type="entry name" value="P-loop containing nucleoside triphosphate hydrolases"/>
    <property type="match status" value="1"/>
</dbReference>
<keyword evidence="2" id="KW-0067">ATP-binding</keyword>
<dbReference type="GO" id="GO:0005737">
    <property type="term" value="C:cytoplasm"/>
    <property type="evidence" value="ECO:0007669"/>
    <property type="project" value="TreeGrafter"/>
</dbReference>
<dbReference type="InterPro" id="IPR036388">
    <property type="entry name" value="WH-like_DNA-bd_sf"/>
</dbReference>
<evidence type="ECO:0000313" key="5">
    <source>
        <dbReference type="Proteomes" id="UP000182486"/>
    </source>
</evidence>
<dbReference type="GO" id="GO:0003677">
    <property type="term" value="F:DNA binding"/>
    <property type="evidence" value="ECO:0007669"/>
    <property type="project" value="InterPro"/>
</dbReference>
<dbReference type="RefSeq" id="WP_071802604.1">
    <property type="nucleotide sequence ID" value="NZ_MEIA01000001.1"/>
</dbReference>
<dbReference type="PANTHER" id="PTHR16305">
    <property type="entry name" value="TESTICULAR SOLUBLE ADENYLYL CYCLASE"/>
    <property type="match status" value="1"/>
</dbReference>
<reference evidence="4 5" key="1">
    <citation type="submission" date="2016-09" db="EMBL/GenBank/DDBJ databases">
        <title>Couchioplanes caeruleus draft genome sequence.</title>
        <authorList>
            <person name="Sheehan J."/>
            <person name="Caffrey P."/>
        </authorList>
    </citation>
    <scope>NUCLEOTIDE SEQUENCE [LARGE SCALE GENOMIC DNA]</scope>
    <source>
        <strain evidence="4 5">DSM 43634</strain>
    </source>
</reference>
<keyword evidence="1" id="KW-0547">Nucleotide-binding</keyword>
<dbReference type="InterPro" id="IPR041664">
    <property type="entry name" value="AAA_16"/>
</dbReference>
<dbReference type="InterPro" id="IPR027417">
    <property type="entry name" value="P-loop_NTPase"/>
</dbReference>
<dbReference type="Proteomes" id="UP000182486">
    <property type="component" value="Unassembled WGS sequence"/>
</dbReference>
<feature type="domain" description="HTH luxR-type" evidence="3">
    <location>
        <begin position="821"/>
        <end position="886"/>
    </location>
</feature>
<gene>
    <name evidence="4" type="ORF">BG844_00025</name>
</gene>
<organism evidence="4 5">
    <name type="scientific">Couchioplanes caeruleus subsp. caeruleus</name>
    <dbReference type="NCBI Taxonomy" id="56427"/>
    <lineage>
        <taxon>Bacteria</taxon>
        <taxon>Bacillati</taxon>
        <taxon>Actinomycetota</taxon>
        <taxon>Actinomycetes</taxon>
        <taxon>Micromonosporales</taxon>
        <taxon>Micromonosporaceae</taxon>
        <taxon>Couchioplanes</taxon>
    </lineage>
</organism>
<dbReference type="EMBL" id="MEIA01000001">
    <property type="protein sequence ID" value="OJF16284.1"/>
    <property type="molecule type" value="Genomic_DNA"/>
</dbReference>
<comment type="caution">
    <text evidence="4">The sequence shown here is derived from an EMBL/GenBank/DDBJ whole genome shotgun (WGS) entry which is preliminary data.</text>
</comment>
<name>A0A1K0GXY1_9ACTN</name>
<evidence type="ECO:0000256" key="1">
    <source>
        <dbReference type="ARBA" id="ARBA00022741"/>
    </source>
</evidence>
<evidence type="ECO:0000256" key="2">
    <source>
        <dbReference type="ARBA" id="ARBA00022840"/>
    </source>
</evidence>
<dbReference type="GO" id="GO:0005524">
    <property type="term" value="F:ATP binding"/>
    <property type="evidence" value="ECO:0007669"/>
    <property type="project" value="UniProtKB-KW"/>
</dbReference>
<accession>A0A1K0GXY1</accession>
<protein>
    <submittedName>
        <fullName evidence="4">AceR2</fullName>
    </submittedName>
</protein>
<dbReference type="AlphaFoldDB" id="A0A1K0GXY1"/>
<dbReference type="InterPro" id="IPR000792">
    <property type="entry name" value="Tscrpt_reg_LuxR_C"/>
</dbReference>
<dbReference type="SUPFAM" id="SSF46894">
    <property type="entry name" value="C-terminal effector domain of the bipartite response regulators"/>
    <property type="match status" value="1"/>
</dbReference>
<proteinExistence type="predicted"/>
<dbReference type="PROSITE" id="PS50043">
    <property type="entry name" value="HTH_LUXR_2"/>
    <property type="match status" value="1"/>
</dbReference>
<dbReference type="Pfam" id="PF13191">
    <property type="entry name" value="AAA_16"/>
    <property type="match status" value="1"/>
</dbReference>
<dbReference type="CDD" id="cd06170">
    <property type="entry name" value="LuxR_C_like"/>
    <property type="match status" value="1"/>
</dbReference>
<dbReference type="PRINTS" id="PR00038">
    <property type="entry name" value="HTHLUXR"/>
</dbReference>
<dbReference type="Gene3D" id="1.10.10.10">
    <property type="entry name" value="Winged helix-like DNA-binding domain superfamily/Winged helix DNA-binding domain"/>
    <property type="match status" value="1"/>
</dbReference>
<dbReference type="PANTHER" id="PTHR16305:SF35">
    <property type="entry name" value="TRANSCRIPTIONAL ACTIVATOR DOMAIN"/>
    <property type="match status" value="1"/>
</dbReference>
<dbReference type="SMART" id="SM00421">
    <property type="entry name" value="HTH_LUXR"/>
    <property type="match status" value="1"/>
</dbReference>
<dbReference type="Pfam" id="PF00196">
    <property type="entry name" value="GerE"/>
    <property type="match status" value="1"/>
</dbReference>
<evidence type="ECO:0000259" key="3">
    <source>
        <dbReference type="PROSITE" id="PS50043"/>
    </source>
</evidence>
<keyword evidence="5" id="KW-1185">Reference proteome</keyword>
<dbReference type="GO" id="GO:0004016">
    <property type="term" value="F:adenylate cyclase activity"/>
    <property type="evidence" value="ECO:0007669"/>
    <property type="project" value="TreeGrafter"/>
</dbReference>
<dbReference type="GO" id="GO:0006355">
    <property type="term" value="P:regulation of DNA-templated transcription"/>
    <property type="evidence" value="ECO:0007669"/>
    <property type="project" value="InterPro"/>
</dbReference>
<sequence length="893" mass="93156">MLLERSGELTRIEAGLGWARTGRSELVVVRGPLGIGRSALLRAIPSAAGTRVLRAAGLPGDRDVAWGVVRQLLDGLPSGTSGSRDPRQVVSRLAVPGPVLLIVDDLQDADQPSLAWLAELALHLDGLPVLMVCAVRDGEVESRHPLVLQITEAADAVLRPAPLTSAAAREFLRGSLGADTDNRFADACQRAADGNPLVLAELAAHALATGMTPDAGHAAKIAAAEPVGLCDRILGVLARQPSEVRAVATAVTVLGDHAEVSLLAEVGGVDRAEVATSLRALRDLGLMAATGHPRFTRPGVRGAIEFDVPMVERLRAHTAAADALHSRGFPAEDVARHLIAVPTLQRSWLVEVLRAAALAAHRRGSAEAAIGYLHRALLDSSGLGQDRAWLLIDLADAVRDDDPQAADRWVDQAASLFDDPRDRAAVALRIPPAVLVMPRPDVVDLFRRAARDLGAPAAGDAAALDAACGVEARLWHAEMEEPGELDRALARLRRLGAVTSLESAAERSLVAVLLNAAAVTGRLNAATVADLGLRILERETLAGIRTQATLPLTVLALVAADALDGAARWLAAGANRAGPGLPPATEIQMEALRAHVLVGRGRLFAARTCAERIAHLAAPGSETEALALCVLAAVAVETGDASLAGSVAARIRPSSLSLSVALRMTRACVDADAGRVVAARQVLLACGTDLGAAGWHGPGLLPWRVYTAVLHHRAGDRRTATALLDEEHAAALAWGAPAQLGRVLRVKGHLEGGQHGVELLREAVVVLRRSANERELARALLALGQACADTAEGGAATEEGSAIALVCGASDLVGSAAAGRRAARERSLTNAERLVVSFVVRGLTNQEIASTLQVSRRAVEKHLTNCYRKLDVAGRSALVASLAAVSTPPQRIS</sequence>
<evidence type="ECO:0000313" key="4">
    <source>
        <dbReference type="EMBL" id="OJF16284.1"/>
    </source>
</evidence>